<name>A0A6A5TX29_9PLEO</name>
<feature type="transmembrane region" description="Helical" evidence="1">
    <location>
        <begin position="15"/>
        <end position="33"/>
    </location>
</feature>
<feature type="transmembrane region" description="Helical" evidence="1">
    <location>
        <begin position="45"/>
        <end position="64"/>
    </location>
</feature>
<dbReference type="EMBL" id="ML976990">
    <property type="protein sequence ID" value="KAF1956988.1"/>
    <property type="molecule type" value="Genomic_DNA"/>
</dbReference>
<sequence>MGEGGSGETREEGRGGLWTARSVFFFLVAWVVGGRGRFCNNTGITFNNLTAISCSSCCLLFPYAHLSDQSQRKGQAALCLGVDGCVMELRKRTFTESRDSAATLFIYPFVFLVLLLERFTRRVGMVGKEKVRCWVDGCANVFGWLVGRRGKSGVS</sequence>
<dbReference type="AlphaFoldDB" id="A0A6A5TX29"/>
<keyword evidence="1" id="KW-1133">Transmembrane helix</keyword>
<proteinExistence type="predicted"/>
<accession>A0A6A5TX29</accession>
<evidence type="ECO:0000313" key="2">
    <source>
        <dbReference type="EMBL" id="KAF1956988.1"/>
    </source>
</evidence>
<evidence type="ECO:0000313" key="3">
    <source>
        <dbReference type="Proteomes" id="UP000800035"/>
    </source>
</evidence>
<keyword evidence="1" id="KW-0472">Membrane</keyword>
<feature type="transmembrane region" description="Helical" evidence="1">
    <location>
        <begin position="101"/>
        <end position="120"/>
    </location>
</feature>
<keyword evidence="1" id="KW-0812">Transmembrane</keyword>
<dbReference type="Proteomes" id="UP000800035">
    <property type="component" value="Unassembled WGS sequence"/>
</dbReference>
<gene>
    <name evidence="2" type="ORF">CC80DRAFT_53111</name>
</gene>
<reference evidence="2" key="1">
    <citation type="journal article" date="2020" name="Stud. Mycol.">
        <title>101 Dothideomycetes genomes: a test case for predicting lifestyles and emergence of pathogens.</title>
        <authorList>
            <person name="Haridas S."/>
            <person name="Albert R."/>
            <person name="Binder M."/>
            <person name="Bloem J."/>
            <person name="Labutti K."/>
            <person name="Salamov A."/>
            <person name="Andreopoulos B."/>
            <person name="Baker S."/>
            <person name="Barry K."/>
            <person name="Bills G."/>
            <person name="Bluhm B."/>
            <person name="Cannon C."/>
            <person name="Castanera R."/>
            <person name="Culley D."/>
            <person name="Daum C."/>
            <person name="Ezra D."/>
            <person name="Gonzalez J."/>
            <person name="Henrissat B."/>
            <person name="Kuo A."/>
            <person name="Liang C."/>
            <person name="Lipzen A."/>
            <person name="Lutzoni F."/>
            <person name="Magnuson J."/>
            <person name="Mondo S."/>
            <person name="Nolan M."/>
            <person name="Ohm R."/>
            <person name="Pangilinan J."/>
            <person name="Park H.-J."/>
            <person name="Ramirez L."/>
            <person name="Alfaro M."/>
            <person name="Sun H."/>
            <person name="Tritt A."/>
            <person name="Yoshinaga Y."/>
            <person name="Zwiers L.-H."/>
            <person name="Turgeon B."/>
            <person name="Goodwin S."/>
            <person name="Spatafora J."/>
            <person name="Crous P."/>
            <person name="Grigoriev I."/>
        </authorList>
    </citation>
    <scope>NUCLEOTIDE SEQUENCE</scope>
    <source>
        <strain evidence="2">CBS 675.92</strain>
    </source>
</reference>
<keyword evidence="3" id="KW-1185">Reference proteome</keyword>
<organism evidence="2 3">
    <name type="scientific">Byssothecium circinans</name>
    <dbReference type="NCBI Taxonomy" id="147558"/>
    <lineage>
        <taxon>Eukaryota</taxon>
        <taxon>Fungi</taxon>
        <taxon>Dikarya</taxon>
        <taxon>Ascomycota</taxon>
        <taxon>Pezizomycotina</taxon>
        <taxon>Dothideomycetes</taxon>
        <taxon>Pleosporomycetidae</taxon>
        <taxon>Pleosporales</taxon>
        <taxon>Massarineae</taxon>
        <taxon>Massarinaceae</taxon>
        <taxon>Byssothecium</taxon>
    </lineage>
</organism>
<protein>
    <submittedName>
        <fullName evidence="2">Uncharacterized protein</fullName>
    </submittedName>
</protein>
<evidence type="ECO:0000256" key="1">
    <source>
        <dbReference type="SAM" id="Phobius"/>
    </source>
</evidence>